<evidence type="ECO:0000313" key="2">
    <source>
        <dbReference type="EMBL" id="KAF4612095.1"/>
    </source>
</evidence>
<reference evidence="2 3" key="1">
    <citation type="submission" date="2019-12" db="EMBL/GenBank/DDBJ databases">
        <authorList>
            <person name="Floudas D."/>
            <person name="Bentzer J."/>
            <person name="Ahren D."/>
            <person name="Johansson T."/>
            <person name="Persson P."/>
            <person name="Tunlid A."/>
        </authorList>
    </citation>
    <scope>NUCLEOTIDE SEQUENCE [LARGE SCALE GENOMIC DNA]</scope>
    <source>
        <strain evidence="2 3">CBS 102.39</strain>
    </source>
</reference>
<dbReference type="AlphaFoldDB" id="A0A8H4QJ71"/>
<gene>
    <name evidence="2" type="ORF">D9613_003732</name>
</gene>
<evidence type="ECO:0000256" key="1">
    <source>
        <dbReference type="SAM" id="MobiDB-lite"/>
    </source>
</evidence>
<keyword evidence="3" id="KW-1185">Reference proteome</keyword>
<name>A0A8H4QJ71_9AGAR</name>
<evidence type="ECO:0000313" key="3">
    <source>
        <dbReference type="Proteomes" id="UP000521872"/>
    </source>
</evidence>
<sequence>MPSFLQFLRNLVRKTHNQPKCRQSAQHTVQYVMIFNHDVYFNHDQSVHRPHNGNVLNHDYSFHSFNSGNCTSNNVTNTSMGSMENAFTVITNGNSTGGLDDTPDLDDASDESANGEPSHTAE</sequence>
<dbReference type="Proteomes" id="UP000521872">
    <property type="component" value="Unassembled WGS sequence"/>
</dbReference>
<proteinExistence type="predicted"/>
<organism evidence="2 3">
    <name type="scientific">Agrocybe pediades</name>
    <dbReference type="NCBI Taxonomy" id="84607"/>
    <lineage>
        <taxon>Eukaryota</taxon>
        <taxon>Fungi</taxon>
        <taxon>Dikarya</taxon>
        <taxon>Basidiomycota</taxon>
        <taxon>Agaricomycotina</taxon>
        <taxon>Agaricomycetes</taxon>
        <taxon>Agaricomycetidae</taxon>
        <taxon>Agaricales</taxon>
        <taxon>Agaricineae</taxon>
        <taxon>Strophariaceae</taxon>
        <taxon>Agrocybe</taxon>
    </lineage>
</organism>
<feature type="compositionally biased region" description="Polar residues" evidence="1">
    <location>
        <begin position="111"/>
        <end position="122"/>
    </location>
</feature>
<feature type="region of interest" description="Disordered" evidence="1">
    <location>
        <begin position="90"/>
        <end position="122"/>
    </location>
</feature>
<comment type="caution">
    <text evidence="2">The sequence shown here is derived from an EMBL/GenBank/DDBJ whole genome shotgun (WGS) entry which is preliminary data.</text>
</comment>
<dbReference type="EMBL" id="JAACJL010000057">
    <property type="protein sequence ID" value="KAF4612095.1"/>
    <property type="molecule type" value="Genomic_DNA"/>
</dbReference>
<feature type="compositionally biased region" description="Acidic residues" evidence="1">
    <location>
        <begin position="101"/>
        <end position="110"/>
    </location>
</feature>
<accession>A0A8H4QJ71</accession>
<protein>
    <submittedName>
        <fullName evidence="2">Uncharacterized protein</fullName>
    </submittedName>
</protein>